<sequence>MEATNIDIVEIQQDHDDDDLLNKIKAVKLNTGDFRSKNLERPIEVQRVPQIMLRQVDFNEYFKPKEMSIGPIHSRSRQLFKKNLKLQLAAYFISKSDKSMEEFLFESIKAEMEDIKSCFNKAIIKSYTDGELLRLVFLDGCAMLGFIHSYVNKSLKMFHISNGQAALINQDLFLLENQIPFRVVELLMGFRREWENENIIEDFCSFLVLISDLTFPRANTESMVKELFDHYRRPAHILDLLRDVLLIDPTRSFDYRLYTPALVSNIFERLCSCGCQAFEHINRITERLILSHQLPTSWSKINQSFRSVQELKKAGIVFKASNSLKNISLRSRFFSQLRLPTLVVDNSTACKLLNLVAYEMCLSADDPNNSWITSYVNLLDFLVDGEEDVKDLRAADVLRNSLSTDADAAKLINNIGSICAAPPKDTYENVRKDVEKQYRRRCSIWMAQVFYTHFRNPWTILALFAATTVLVLTAVQTWKLRVLKAITCLIAQTEVNTLKDAEPCTVTLRLVACKRVAARSNGDTGGVPATGTSILQSVMTLISKQRGRALAMKNYPYLNRCTSIVTGAGDRTGTVAGGVRCQAVDAECRDGVLLSACTGWHDTGS</sequence>
<organism evidence="1 2">
    <name type="scientific">Ficus carica</name>
    <name type="common">Common fig</name>
    <dbReference type="NCBI Taxonomy" id="3494"/>
    <lineage>
        <taxon>Eukaryota</taxon>
        <taxon>Viridiplantae</taxon>
        <taxon>Streptophyta</taxon>
        <taxon>Embryophyta</taxon>
        <taxon>Tracheophyta</taxon>
        <taxon>Spermatophyta</taxon>
        <taxon>Magnoliopsida</taxon>
        <taxon>eudicotyledons</taxon>
        <taxon>Gunneridae</taxon>
        <taxon>Pentapetalae</taxon>
        <taxon>rosids</taxon>
        <taxon>fabids</taxon>
        <taxon>Rosales</taxon>
        <taxon>Moraceae</taxon>
        <taxon>Ficeae</taxon>
        <taxon>Ficus</taxon>
    </lineage>
</organism>
<dbReference type="AlphaFoldDB" id="A0AA88DYK0"/>
<protein>
    <submittedName>
        <fullName evidence="1">Uncharacterized protein</fullName>
    </submittedName>
</protein>
<reference evidence="1" key="1">
    <citation type="submission" date="2023-07" db="EMBL/GenBank/DDBJ databases">
        <title>draft genome sequence of fig (Ficus carica).</title>
        <authorList>
            <person name="Takahashi T."/>
            <person name="Nishimura K."/>
        </authorList>
    </citation>
    <scope>NUCLEOTIDE SEQUENCE</scope>
</reference>
<dbReference type="PANTHER" id="PTHR31549:SF191">
    <property type="entry name" value="DUF247 DOMAIN PROTEIN"/>
    <property type="match status" value="1"/>
</dbReference>
<gene>
    <name evidence="1" type="ORF">TIFTF001_033219</name>
</gene>
<evidence type="ECO:0000313" key="2">
    <source>
        <dbReference type="Proteomes" id="UP001187192"/>
    </source>
</evidence>
<dbReference type="PANTHER" id="PTHR31549">
    <property type="entry name" value="PROTEIN, PUTATIVE (DUF247)-RELATED-RELATED"/>
    <property type="match status" value="1"/>
</dbReference>
<evidence type="ECO:0000313" key="1">
    <source>
        <dbReference type="EMBL" id="GMN64151.1"/>
    </source>
</evidence>
<dbReference type="InterPro" id="IPR004158">
    <property type="entry name" value="DUF247_pln"/>
</dbReference>
<accession>A0AA88DYK0</accession>
<name>A0AA88DYK0_FICCA</name>
<keyword evidence="2" id="KW-1185">Reference proteome</keyword>
<proteinExistence type="predicted"/>
<dbReference type="Proteomes" id="UP001187192">
    <property type="component" value="Unassembled WGS sequence"/>
</dbReference>
<dbReference type="EMBL" id="BTGU01000169">
    <property type="protein sequence ID" value="GMN64151.1"/>
    <property type="molecule type" value="Genomic_DNA"/>
</dbReference>
<comment type="caution">
    <text evidence="1">The sequence shown here is derived from an EMBL/GenBank/DDBJ whole genome shotgun (WGS) entry which is preliminary data.</text>
</comment>
<dbReference type="Pfam" id="PF03140">
    <property type="entry name" value="DUF247"/>
    <property type="match status" value="1"/>
</dbReference>